<evidence type="ECO:0000256" key="4">
    <source>
        <dbReference type="ARBA" id="ARBA00022552"/>
    </source>
</evidence>
<dbReference type="GeneID" id="107069031"/>
<evidence type="ECO:0000313" key="12">
    <source>
        <dbReference type="RefSeq" id="XP_015181435.1"/>
    </source>
</evidence>
<dbReference type="InterPro" id="IPR007823">
    <property type="entry name" value="RRP8"/>
</dbReference>
<protein>
    <recommendedName>
        <fullName evidence="3 9">Ribosomal RNA-processing protein 8</fullName>
        <ecNumber evidence="9">2.1.1.-</ecNumber>
    </recommendedName>
</protein>
<evidence type="ECO:0000313" key="11">
    <source>
        <dbReference type="Proteomes" id="UP000694924"/>
    </source>
</evidence>
<dbReference type="EC" id="2.1.1.-" evidence="9"/>
<gene>
    <name evidence="12" type="primary">LOC107069031</name>
</gene>
<feature type="non-terminal residue" evidence="12">
    <location>
        <position position="1"/>
    </location>
</feature>
<dbReference type="Gene3D" id="1.10.10.2150">
    <property type="entry name" value="Ribosomal RNA-processing protein 8, N-terminal domain"/>
    <property type="match status" value="1"/>
</dbReference>
<evidence type="ECO:0000256" key="2">
    <source>
        <dbReference type="ARBA" id="ARBA00006301"/>
    </source>
</evidence>
<comment type="similarity">
    <text evidence="2 9">Belongs to the methyltransferase superfamily. RRP8 family.</text>
</comment>
<evidence type="ECO:0000256" key="9">
    <source>
        <dbReference type="RuleBase" id="RU365074"/>
    </source>
</evidence>
<feature type="compositionally biased region" description="Polar residues" evidence="10">
    <location>
        <begin position="31"/>
        <end position="40"/>
    </location>
</feature>
<evidence type="ECO:0000256" key="5">
    <source>
        <dbReference type="ARBA" id="ARBA00022603"/>
    </source>
</evidence>
<evidence type="ECO:0000256" key="3">
    <source>
        <dbReference type="ARBA" id="ARBA00020203"/>
    </source>
</evidence>
<proteinExistence type="inferred from homology"/>
<evidence type="ECO:0000256" key="7">
    <source>
        <dbReference type="ARBA" id="ARBA00022691"/>
    </source>
</evidence>
<keyword evidence="7 9" id="KW-0949">S-adenosyl-L-methionine</keyword>
<evidence type="ECO:0000256" key="6">
    <source>
        <dbReference type="ARBA" id="ARBA00022679"/>
    </source>
</evidence>
<dbReference type="RefSeq" id="XP_015181435.1">
    <property type="nucleotide sequence ID" value="XM_015325949.1"/>
</dbReference>
<dbReference type="Pfam" id="PF05148">
    <property type="entry name" value="Methyltransf_8"/>
    <property type="match status" value="1"/>
</dbReference>
<comment type="function">
    <text evidence="9">Probable methyltransferase required to silence rDNA.</text>
</comment>
<keyword evidence="8 9" id="KW-0539">Nucleus</keyword>
<feature type="compositionally biased region" description="Basic residues" evidence="10">
    <location>
        <begin position="19"/>
        <end position="30"/>
    </location>
</feature>
<dbReference type="InterPro" id="IPR029063">
    <property type="entry name" value="SAM-dependent_MTases_sf"/>
</dbReference>
<dbReference type="Gene3D" id="3.40.50.150">
    <property type="entry name" value="Vaccinia Virus protein VP39"/>
    <property type="match status" value="1"/>
</dbReference>
<evidence type="ECO:0000256" key="10">
    <source>
        <dbReference type="SAM" id="MobiDB-lite"/>
    </source>
</evidence>
<keyword evidence="6 9" id="KW-0808">Transferase</keyword>
<evidence type="ECO:0000256" key="1">
    <source>
        <dbReference type="ARBA" id="ARBA00004604"/>
    </source>
</evidence>
<sequence length="319" mass="37321">ILDYKNIALKKDAINNNKPKIKKKRKKNKKQPQQVNGNDTQNKKVVKMTSMPQHDQTKGLKRKNETSTEVQEQLDMDQHLQEVWKEYGNSVQKRKEENTLKQRMMNLLNPSRFRYMNEVLNNNTSTESKKLFQKNPKSFINYHETYKLQTVRWALNPLDVIIDSINKMPKNYIIADFGCGDATLAESIQQKTHSFDFVSLNDRVIACDMAHTPLLRDSVHVVVFCLSLMGSNLSDYILEANRVLKKDGILKIAEVESRFDNIDEFIKLLKIYGFSNTWKDLSKNLFYFLDFQKIQDITTTSKKNKLPKITLKSCLYKKR</sequence>
<feature type="region of interest" description="Disordered" evidence="10">
    <location>
        <begin position="13"/>
        <end position="71"/>
    </location>
</feature>
<comment type="subcellular location">
    <subcellularLocation>
        <location evidence="1 9">Nucleus</location>
        <location evidence="1 9">Nucleolus</location>
    </subcellularLocation>
</comment>
<evidence type="ECO:0000256" key="8">
    <source>
        <dbReference type="ARBA" id="ARBA00023242"/>
    </source>
</evidence>
<name>A0ABM1IMJ8_POLDO</name>
<organism evidence="11 12">
    <name type="scientific">Polistes dominula</name>
    <name type="common">European paper wasp</name>
    <name type="synonym">Vespa dominula</name>
    <dbReference type="NCBI Taxonomy" id="743375"/>
    <lineage>
        <taxon>Eukaryota</taxon>
        <taxon>Metazoa</taxon>
        <taxon>Ecdysozoa</taxon>
        <taxon>Arthropoda</taxon>
        <taxon>Hexapoda</taxon>
        <taxon>Insecta</taxon>
        <taxon>Pterygota</taxon>
        <taxon>Neoptera</taxon>
        <taxon>Endopterygota</taxon>
        <taxon>Hymenoptera</taxon>
        <taxon>Apocrita</taxon>
        <taxon>Aculeata</taxon>
        <taxon>Vespoidea</taxon>
        <taxon>Vespidae</taxon>
        <taxon>Polistinae</taxon>
        <taxon>Polistini</taxon>
        <taxon>Polistes</taxon>
    </lineage>
</organism>
<accession>A0ABM1IMJ8</accession>
<keyword evidence="5 9" id="KW-0489">Methyltransferase</keyword>
<keyword evidence="11" id="KW-1185">Reference proteome</keyword>
<reference evidence="12" key="1">
    <citation type="submission" date="2025-08" db="UniProtKB">
        <authorList>
            <consortium name="RefSeq"/>
        </authorList>
    </citation>
    <scope>IDENTIFICATION</scope>
    <source>
        <tissue evidence="12">Whole body</tissue>
    </source>
</reference>
<dbReference type="SUPFAM" id="SSF53335">
    <property type="entry name" value="S-adenosyl-L-methionine-dependent methyltransferases"/>
    <property type="match status" value="1"/>
</dbReference>
<dbReference type="PANTHER" id="PTHR12787">
    <property type="entry name" value="RIBOSOMAL RNA-PROCESSING PROTEIN 8"/>
    <property type="match status" value="1"/>
</dbReference>
<dbReference type="PANTHER" id="PTHR12787:SF0">
    <property type="entry name" value="RIBOSOMAL RNA-PROCESSING PROTEIN 8"/>
    <property type="match status" value="1"/>
</dbReference>
<feature type="compositionally biased region" description="Basic and acidic residues" evidence="10">
    <location>
        <begin position="55"/>
        <end position="66"/>
    </location>
</feature>
<dbReference type="InterPro" id="IPR042036">
    <property type="entry name" value="RRP8_N"/>
</dbReference>
<keyword evidence="4 9" id="KW-0698">rRNA processing</keyword>
<dbReference type="Proteomes" id="UP000694924">
    <property type="component" value="Unplaced"/>
</dbReference>